<gene>
    <name evidence="3" type="ORF">J2S66_003115</name>
</gene>
<reference evidence="3 4" key="1">
    <citation type="submission" date="2023-07" db="EMBL/GenBank/DDBJ databases">
        <title>Sequencing the genomes of 1000 actinobacteria strains.</title>
        <authorList>
            <person name="Klenk H.-P."/>
        </authorList>
    </citation>
    <scope>NUCLEOTIDE SEQUENCE [LARGE SCALE GENOMIC DNA]</scope>
    <source>
        <strain evidence="3 4">DSM 43749</strain>
    </source>
</reference>
<name>A0ABU1PVU5_9PSEU</name>
<feature type="signal peptide" evidence="1">
    <location>
        <begin position="1"/>
        <end position="24"/>
    </location>
</feature>
<dbReference type="PANTHER" id="PTHR37981:SF1">
    <property type="entry name" value="SGNH HYDROLASE-TYPE ESTERASE DOMAIN-CONTAINING PROTEIN"/>
    <property type="match status" value="1"/>
</dbReference>
<evidence type="ECO:0000259" key="2">
    <source>
        <dbReference type="Pfam" id="PF13472"/>
    </source>
</evidence>
<dbReference type="Pfam" id="PF13472">
    <property type="entry name" value="Lipase_GDSL_2"/>
    <property type="match status" value="1"/>
</dbReference>
<keyword evidence="4" id="KW-1185">Reference proteome</keyword>
<comment type="caution">
    <text evidence="3">The sequence shown here is derived from an EMBL/GenBank/DDBJ whole genome shotgun (WGS) entry which is preliminary data.</text>
</comment>
<evidence type="ECO:0000313" key="3">
    <source>
        <dbReference type="EMBL" id="MDR6594731.1"/>
    </source>
</evidence>
<dbReference type="PANTHER" id="PTHR37981">
    <property type="entry name" value="LIPASE 2"/>
    <property type="match status" value="1"/>
</dbReference>
<dbReference type="Proteomes" id="UP001268819">
    <property type="component" value="Unassembled WGS sequence"/>
</dbReference>
<dbReference type="SUPFAM" id="SSF52266">
    <property type="entry name" value="SGNH hydrolase"/>
    <property type="match status" value="1"/>
</dbReference>
<dbReference type="InterPro" id="IPR013830">
    <property type="entry name" value="SGNH_hydro"/>
</dbReference>
<organism evidence="3 4">
    <name type="scientific">Saccharothrix longispora</name>
    <dbReference type="NCBI Taxonomy" id="33920"/>
    <lineage>
        <taxon>Bacteria</taxon>
        <taxon>Bacillati</taxon>
        <taxon>Actinomycetota</taxon>
        <taxon>Actinomycetes</taxon>
        <taxon>Pseudonocardiales</taxon>
        <taxon>Pseudonocardiaceae</taxon>
        <taxon>Saccharothrix</taxon>
    </lineage>
</organism>
<dbReference type="InterPro" id="IPR037460">
    <property type="entry name" value="SEST-like"/>
</dbReference>
<dbReference type="RefSeq" id="WP_310307751.1">
    <property type="nucleotide sequence ID" value="NZ_BAAAXB010000001.1"/>
</dbReference>
<evidence type="ECO:0000313" key="4">
    <source>
        <dbReference type="Proteomes" id="UP001268819"/>
    </source>
</evidence>
<evidence type="ECO:0000256" key="1">
    <source>
        <dbReference type="SAM" id="SignalP"/>
    </source>
</evidence>
<accession>A0ABU1PVU5</accession>
<dbReference type="Gene3D" id="3.40.50.1110">
    <property type="entry name" value="SGNH hydrolase"/>
    <property type="match status" value="1"/>
</dbReference>
<dbReference type="InterPro" id="IPR036514">
    <property type="entry name" value="SGNH_hydro_sf"/>
</dbReference>
<feature type="chain" id="PRO_5045291481" evidence="1">
    <location>
        <begin position="25"/>
        <end position="302"/>
    </location>
</feature>
<sequence>MNTRLHRALSTAAGVVALALPASVLPVPGLPTPPAAAAERAAAPGVAALTYVALGDSMPSGPLIPSPTGPLACGRSTHNYPHELAARLGAALTDVTCSGAAGRHLTEPQELSLLDIPAGTAPPQFDALRTDTGLVTLTIGGNDVGLVGIAQDCVRLDPAATPCAGEHEARLAQRLAEFGPKLAAALDGIRARSPRARVVVTGYGLYIKAGGCWPVQPVLPADADFLQGGVDRLNAVIAERSAAHGAEYVDLRTPSAGHDACQAPWDKWVEGYVPTDLAAPLHPNRRGEANYARIIADHVTGV</sequence>
<feature type="domain" description="SGNH hydrolase-type esterase" evidence="2">
    <location>
        <begin position="53"/>
        <end position="288"/>
    </location>
</feature>
<dbReference type="EMBL" id="JAVDSG010000001">
    <property type="protein sequence ID" value="MDR6594731.1"/>
    <property type="molecule type" value="Genomic_DNA"/>
</dbReference>
<proteinExistence type="predicted"/>
<keyword evidence="1" id="KW-0732">Signal</keyword>
<dbReference type="CDD" id="cd01823">
    <property type="entry name" value="SEST_like"/>
    <property type="match status" value="1"/>
</dbReference>
<protein>
    <submittedName>
        <fullName evidence="3">Lysophospholipase L1-like esterase</fullName>
    </submittedName>
</protein>